<evidence type="ECO:0000256" key="1">
    <source>
        <dbReference type="ARBA" id="ARBA00001946"/>
    </source>
</evidence>
<proteinExistence type="inferred from homology"/>
<keyword evidence="7" id="KW-0378">Hydrolase</keyword>
<comment type="catalytic activity">
    <reaction evidence="10">
        <text>GTP + H2O = GDP + phosphate + H(+)</text>
        <dbReference type="Rhea" id="RHEA:19669"/>
        <dbReference type="ChEBI" id="CHEBI:15377"/>
        <dbReference type="ChEBI" id="CHEBI:15378"/>
        <dbReference type="ChEBI" id="CHEBI:37565"/>
        <dbReference type="ChEBI" id="CHEBI:43474"/>
        <dbReference type="ChEBI" id="CHEBI:58189"/>
    </reaction>
    <physiologicalReaction direction="left-to-right" evidence="10">
        <dbReference type="Rhea" id="RHEA:19670"/>
    </physiologicalReaction>
</comment>
<feature type="non-terminal residue" evidence="12">
    <location>
        <position position="1"/>
    </location>
</feature>
<evidence type="ECO:0000256" key="4">
    <source>
        <dbReference type="ARBA" id="ARBA00022490"/>
    </source>
</evidence>
<dbReference type="PRINTS" id="PR01162">
    <property type="entry name" value="ALPHATUBULIN"/>
</dbReference>
<evidence type="ECO:0000256" key="7">
    <source>
        <dbReference type="ARBA" id="ARBA00022801"/>
    </source>
</evidence>
<comment type="cofactor">
    <cofactor evidence="1">
        <name>Mg(2+)</name>
        <dbReference type="ChEBI" id="CHEBI:18420"/>
    </cofactor>
</comment>
<feature type="domain" description="Tubulin/FtsZ 2-layer sandwich" evidence="11">
    <location>
        <begin position="79"/>
        <end position="163"/>
    </location>
</feature>
<dbReference type="SUPFAM" id="SSF55307">
    <property type="entry name" value="Tubulin C-terminal domain-like"/>
    <property type="match status" value="1"/>
</dbReference>
<keyword evidence="4" id="KW-0963">Cytoplasm</keyword>
<evidence type="ECO:0000256" key="5">
    <source>
        <dbReference type="ARBA" id="ARBA00022701"/>
    </source>
</evidence>
<dbReference type="InterPro" id="IPR002452">
    <property type="entry name" value="Alpha_tubulin"/>
</dbReference>
<dbReference type="Gene3D" id="3.40.50.1440">
    <property type="entry name" value="Tubulin/FtsZ, GTPase domain"/>
    <property type="match status" value="1"/>
</dbReference>
<evidence type="ECO:0000256" key="9">
    <source>
        <dbReference type="ARBA" id="ARBA00023212"/>
    </source>
</evidence>
<accession>A0A6A1Q8F8</accession>
<evidence type="ECO:0000256" key="6">
    <source>
        <dbReference type="ARBA" id="ARBA00022741"/>
    </source>
</evidence>
<dbReference type="GO" id="GO:0007017">
    <property type="term" value="P:microtubule-based process"/>
    <property type="evidence" value="ECO:0007669"/>
    <property type="project" value="InterPro"/>
</dbReference>
<dbReference type="PRINTS" id="PR01161">
    <property type="entry name" value="TUBULIN"/>
</dbReference>
<organism evidence="12 13">
    <name type="scientific">Balaenoptera physalus</name>
    <name type="common">Fin whale</name>
    <name type="synonym">Balaena physalus</name>
    <dbReference type="NCBI Taxonomy" id="9770"/>
    <lineage>
        <taxon>Eukaryota</taxon>
        <taxon>Metazoa</taxon>
        <taxon>Chordata</taxon>
        <taxon>Craniata</taxon>
        <taxon>Vertebrata</taxon>
        <taxon>Euteleostomi</taxon>
        <taxon>Mammalia</taxon>
        <taxon>Eutheria</taxon>
        <taxon>Laurasiatheria</taxon>
        <taxon>Artiodactyla</taxon>
        <taxon>Whippomorpha</taxon>
        <taxon>Cetacea</taxon>
        <taxon>Mysticeti</taxon>
        <taxon>Balaenopteridae</taxon>
        <taxon>Balaenoptera</taxon>
    </lineage>
</organism>
<dbReference type="SMART" id="SM00865">
    <property type="entry name" value="Tubulin_C"/>
    <property type="match status" value="1"/>
</dbReference>
<feature type="non-terminal residue" evidence="12">
    <location>
        <position position="163"/>
    </location>
</feature>
<protein>
    <recommendedName>
        <fullName evidence="11">Tubulin/FtsZ 2-layer sandwich domain-containing protein</fullName>
    </recommendedName>
</protein>
<dbReference type="InterPro" id="IPR008280">
    <property type="entry name" value="Tub_FtsZ_C"/>
</dbReference>
<dbReference type="Gene3D" id="3.30.1330.20">
    <property type="entry name" value="Tubulin/FtsZ, C-terminal domain"/>
    <property type="match status" value="1"/>
</dbReference>
<dbReference type="Pfam" id="PF03953">
    <property type="entry name" value="Tubulin_C"/>
    <property type="match status" value="1"/>
</dbReference>
<evidence type="ECO:0000259" key="11">
    <source>
        <dbReference type="SMART" id="SM00865"/>
    </source>
</evidence>
<keyword evidence="5" id="KW-0493">Microtubule</keyword>
<keyword evidence="6" id="KW-0547">Nucleotide-binding</keyword>
<sequence>RHRQGRCASNYARGHYTIGKEITGPVLDRIRKLADQCTGLQGFLVFHSFGRGTDSGFTSLLMERLSNSRPIWCPIPASTSLWPRMPVISAEKAYHEQLTVAEITNACFEPANQMVKCDPRHGKYMACCLLYRGDVVPKDVNAATATIKAKRSIQFVDWCPTGF</sequence>
<dbReference type="GO" id="GO:0005874">
    <property type="term" value="C:microtubule"/>
    <property type="evidence" value="ECO:0007669"/>
    <property type="project" value="UniProtKB-KW"/>
</dbReference>
<evidence type="ECO:0000313" key="12">
    <source>
        <dbReference type="EMBL" id="KAB0403605.1"/>
    </source>
</evidence>
<keyword evidence="13" id="KW-1185">Reference proteome</keyword>
<evidence type="ECO:0000256" key="3">
    <source>
        <dbReference type="ARBA" id="ARBA00009636"/>
    </source>
</evidence>
<dbReference type="InterPro" id="IPR018316">
    <property type="entry name" value="Tubulin/FtsZ_2-layer-sand-dom"/>
</dbReference>
<dbReference type="GO" id="GO:0005200">
    <property type="term" value="F:structural constituent of cytoskeleton"/>
    <property type="evidence" value="ECO:0007669"/>
    <property type="project" value="InterPro"/>
</dbReference>
<dbReference type="InterPro" id="IPR003008">
    <property type="entry name" value="Tubulin_FtsZ_GTPase"/>
</dbReference>
<dbReference type="OrthoDB" id="1844at2759"/>
<comment type="caution">
    <text evidence="12">The sequence shown here is derived from an EMBL/GenBank/DDBJ whole genome shotgun (WGS) entry which is preliminary data.</text>
</comment>
<reference evidence="12 13" key="1">
    <citation type="journal article" date="2019" name="PLoS ONE">
        <title>Genomic analyses reveal an absence of contemporary introgressive admixture between fin whales and blue whales, despite known hybrids.</title>
        <authorList>
            <person name="Westbury M.V."/>
            <person name="Petersen B."/>
            <person name="Lorenzen E.D."/>
        </authorList>
    </citation>
    <scope>NUCLEOTIDE SEQUENCE [LARGE SCALE GENOMIC DNA]</scope>
    <source>
        <strain evidence="12">FinWhale-01</strain>
    </source>
</reference>
<evidence type="ECO:0000313" key="13">
    <source>
        <dbReference type="Proteomes" id="UP000437017"/>
    </source>
</evidence>
<dbReference type="GO" id="GO:0016787">
    <property type="term" value="F:hydrolase activity"/>
    <property type="evidence" value="ECO:0007669"/>
    <property type="project" value="UniProtKB-KW"/>
</dbReference>
<comment type="subcellular location">
    <subcellularLocation>
        <location evidence="2">Cytoplasm</location>
        <location evidence="2">Cytoskeleton</location>
    </subcellularLocation>
</comment>
<evidence type="ECO:0000256" key="2">
    <source>
        <dbReference type="ARBA" id="ARBA00004245"/>
    </source>
</evidence>
<keyword evidence="9" id="KW-0206">Cytoskeleton</keyword>
<comment type="similarity">
    <text evidence="3">Belongs to the tubulin family.</text>
</comment>
<dbReference type="PANTHER" id="PTHR11588">
    <property type="entry name" value="TUBULIN"/>
    <property type="match status" value="1"/>
</dbReference>
<name>A0A6A1Q8F8_BALPH</name>
<dbReference type="InterPro" id="IPR036525">
    <property type="entry name" value="Tubulin/FtsZ_GTPase_sf"/>
</dbReference>
<dbReference type="FunFam" id="3.30.1330.20:FF:000001">
    <property type="entry name" value="Tubulin alpha chain"/>
    <property type="match status" value="1"/>
</dbReference>
<evidence type="ECO:0000256" key="10">
    <source>
        <dbReference type="ARBA" id="ARBA00049117"/>
    </source>
</evidence>
<dbReference type="Pfam" id="PF00091">
    <property type="entry name" value="Tubulin"/>
    <property type="match status" value="1"/>
</dbReference>
<dbReference type="AlphaFoldDB" id="A0A6A1Q8F8"/>
<gene>
    <name evidence="12" type="ORF">E2I00_009688</name>
</gene>
<dbReference type="InterPro" id="IPR000217">
    <property type="entry name" value="Tubulin"/>
</dbReference>
<dbReference type="EMBL" id="SGJD01000768">
    <property type="protein sequence ID" value="KAB0403605.1"/>
    <property type="molecule type" value="Genomic_DNA"/>
</dbReference>
<dbReference type="GO" id="GO:0005525">
    <property type="term" value="F:GTP binding"/>
    <property type="evidence" value="ECO:0007669"/>
    <property type="project" value="UniProtKB-KW"/>
</dbReference>
<evidence type="ECO:0000256" key="8">
    <source>
        <dbReference type="ARBA" id="ARBA00023134"/>
    </source>
</evidence>
<keyword evidence="8" id="KW-0342">GTP-binding</keyword>
<dbReference type="Proteomes" id="UP000437017">
    <property type="component" value="Unassembled WGS sequence"/>
</dbReference>
<dbReference type="InterPro" id="IPR037103">
    <property type="entry name" value="Tubulin/FtsZ-like_C"/>
</dbReference>
<dbReference type="SUPFAM" id="SSF52490">
    <property type="entry name" value="Tubulin nucleotide-binding domain-like"/>
    <property type="match status" value="1"/>
</dbReference>